<dbReference type="PANTHER" id="PTHR10579">
    <property type="entry name" value="CALCIUM-ACTIVATED CHLORIDE CHANNEL REGULATOR"/>
    <property type="match status" value="1"/>
</dbReference>
<dbReference type="EMBL" id="FXYE01000002">
    <property type="protein sequence ID" value="SMX45454.1"/>
    <property type="molecule type" value="Genomic_DNA"/>
</dbReference>
<dbReference type="PROSITE" id="PS50234">
    <property type="entry name" value="VWFA"/>
    <property type="match status" value="1"/>
</dbReference>
<dbReference type="SUPFAM" id="SSF53300">
    <property type="entry name" value="vWA-like"/>
    <property type="match status" value="1"/>
</dbReference>
<proteinExistence type="predicted"/>
<evidence type="ECO:0000259" key="3">
    <source>
        <dbReference type="PROSITE" id="PS50234"/>
    </source>
</evidence>
<evidence type="ECO:0000256" key="2">
    <source>
        <dbReference type="SAM" id="Phobius"/>
    </source>
</evidence>
<protein>
    <submittedName>
        <fullName evidence="4">von Willebrand factor</fullName>
    </submittedName>
</protein>
<sequence length="640" mass="68341">MNDEFDSLKAALKAAPPAPDADAKARALRIAQENFDQHQETRAAARQTDKRPTLGARLSEGVDWMFKTLTTRAALAATTGIATVAVAFFVIAPQLDPTGVPTQTDASKTKAPATVIADDLGALVRSDRAAPETALRKIAPAPQATAPEVLMMEPEAAFGGQMSPAVDDYAVMPPQGGTEAFANGEPNPLKITSQEPVSTFSIDVDTASYAIIRSSLNNGQLPPPDAVRVEEMVNYFPYAYPAPEGDAPFQPTVSVIPTPWNDDTQLVHIAIQGALPETTERPPLNLVFLIDTSGSMNSQNKLPLLKQSFRLMLSKLRPEDEVAIVTYAGSAGQVLAPTPASDRNTILAALSQLDAGGSTAGQAGLQQAYATAETMTKEGEVTRVLLATDGDFNVGLSDPKALETFISGKRDQGTYLSVLGFGRGNLDDATMQALAQNGNGQAAYIDTLNEAQKVLVDQLSGALFPIANDVKIQVEFNPAAVAEYRLIGYETRALNREDFNNDKVDAGEIGAGHNVTALYEVTPVGSPAVLNDPLRYSAEQTTAQTDELGFLRLRYKSPGDADSQLIETPIATMVTEASNDTRFATAIAGFGQLLRDQKYLRDWTIDQAIDLANSAKGADPYGYRAEAVNLMRLYQSLSAE</sequence>
<dbReference type="InterPro" id="IPR036465">
    <property type="entry name" value="vWFA_dom_sf"/>
</dbReference>
<evidence type="ECO:0000313" key="4">
    <source>
        <dbReference type="EMBL" id="SMX45454.1"/>
    </source>
</evidence>
<dbReference type="OrthoDB" id="9805121at2"/>
<evidence type="ECO:0000313" key="5">
    <source>
        <dbReference type="Proteomes" id="UP000202922"/>
    </source>
</evidence>
<feature type="domain" description="VWFA" evidence="3">
    <location>
        <begin position="285"/>
        <end position="463"/>
    </location>
</feature>
<dbReference type="RefSeq" id="WP_093967898.1">
    <property type="nucleotide sequence ID" value="NZ_FXYE01000002.1"/>
</dbReference>
<feature type="transmembrane region" description="Helical" evidence="2">
    <location>
        <begin position="73"/>
        <end position="92"/>
    </location>
</feature>
<dbReference type="Proteomes" id="UP000202922">
    <property type="component" value="Unassembled WGS sequence"/>
</dbReference>
<keyword evidence="5" id="KW-1185">Reference proteome</keyword>
<evidence type="ECO:0000256" key="1">
    <source>
        <dbReference type="SAM" id="MobiDB-lite"/>
    </source>
</evidence>
<keyword evidence="2" id="KW-1133">Transmembrane helix</keyword>
<name>A0A238KRI3_9RHOB</name>
<keyword evidence="2" id="KW-0812">Transmembrane</keyword>
<dbReference type="CDD" id="cd01465">
    <property type="entry name" value="vWA_subgroup"/>
    <property type="match status" value="1"/>
</dbReference>
<dbReference type="PANTHER" id="PTHR10579:SF43">
    <property type="entry name" value="ZINC FINGER (C3HC4-TYPE RING FINGER) FAMILY PROTEIN"/>
    <property type="match status" value="1"/>
</dbReference>
<dbReference type="InterPro" id="IPR002035">
    <property type="entry name" value="VWF_A"/>
</dbReference>
<keyword evidence="2" id="KW-0472">Membrane</keyword>
<feature type="region of interest" description="Disordered" evidence="1">
    <location>
        <begin position="1"/>
        <end position="24"/>
    </location>
</feature>
<organism evidence="4 5">
    <name type="scientific">Actibacterium lipolyticum</name>
    <dbReference type="NCBI Taxonomy" id="1524263"/>
    <lineage>
        <taxon>Bacteria</taxon>
        <taxon>Pseudomonadati</taxon>
        <taxon>Pseudomonadota</taxon>
        <taxon>Alphaproteobacteria</taxon>
        <taxon>Rhodobacterales</taxon>
        <taxon>Roseobacteraceae</taxon>
        <taxon>Actibacterium</taxon>
    </lineage>
</organism>
<dbReference type="AlphaFoldDB" id="A0A238KRI3"/>
<accession>A0A238KRI3</accession>
<dbReference type="SMART" id="SM00327">
    <property type="entry name" value="VWA"/>
    <property type="match status" value="1"/>
</dbReference>
<dbReference type="InterPro" id="IPR051266">
    <property type="entry name" value="CLCR"/>
</dbReference>
<dbReference type="Pfam" id="PF12034">
    <property type="entry name" value="YfbK_C"/>
    <property type="match status" value="1"/>
</dbReference>
<dbReference type="Pfam" id="PF13519">
    <property type="entry name" value="VWA_2"/>
    <property type="match status" value="1"/>
</dbReference>
<gene>
    <name evidence="4" type="ORF">COL8621_02801</name>
</gene>
<dbReference type="InterPro" id="IPR021908">
    <property type="entry name" value="YfbK_C"/>
</dbReference>
<reference evidence="5" key="1">
    <citation type="submission" date="2017-05" db="EMBL/GenBank/DDBJ databases">
        <authorList>
            <person name="Rodrigo-Torres L."/>
            <person name="Arahal R. D."/>
            <person name="Lucena T."/>
        </authorList>
    </citation>
    <scope>NUCLEOTIDE SEQUENCE [LARGE SCALE GENOMIC DNA]</scope>
    <source>
        <strain evidence="5">CECT 8621</strain>
    </source>
</reference>
<dbReference type="InterPro" id="IPR022156">
    <property type="entry name" value="Uncharacterised_YfbK_N"/>
</dbReference>
<dbReference type="Pfam" id="PF12450">
    <property type="entry name" value="vWF_A"/>
    <property type="match status" value="1"/>
</dbReference>
<dbReference type="Gene3D" id="3.40.50.410">
    <property type="entry name" value="von Willebrand factor, type A domain"/>
    <property type="match status" value="1"/>
</dbReference>